<evidence type="ECO:0000256" key="4">
    <source>
        <dbReference type="ARBA" id="ARBA00023002"/>
    </source>
</evidence>
<evidence type="ECO:0000256" key="1">
    <source>
        <dbReference type="ARBA" id="ARBA00001974"/>
    </source>
</evidence>
<evidence type="ECO:0000313" key="7">
    <source>
        <dbReference type="EMBL" id="OSX77769.1"/>
    </source>
</evidence>
<sequence length="226" mass="21802">MAPDAAAAPAAAPTVVTTPVVVVGGGLAGLAAALSAAASGAARVLLIDKAGGVGGNSAKASSGVSAVASAVGDQATGAVVEDAVATFRADLLKSGRGRSAAHLADALAAQGGDALKWLETQGVDLSDVVQLGGHSHARTHRPPQKGGKPAPVGWTIISTLKARVAATPAIQIIPHARVVQLLTRAEAAGLTAADGATWPPTSAPPADIDDARVGGGLSARPEAGGV</sequence>
<dbReference type="EMBL" id="KV918829">
    <property type="protein sequence ID" value="OSX77769.1"/>
    <property type="molecule type" value="Genomic_DNA"/>
</dbReference>
<dbReference type="InterPro" id="IPR050315">
    <property type="entry name" value="FAD-oxidoreductase_2"/>
</dbReference>
<reference evidence="7 8" key="1">
    <citation type="submission" date="2017-03" db="EMBL/GenBank/DDBJ databases">
        <title>WGS assembly of Porphyra umbilicalis.</title>
        <authorList>
            <person name="Brawley S.H."/>
            <person name="Blouin N.A."/>
            <person name="Ficko-Blean E."/>
            <person name="Wheeler G.L."/>
            <person name="Lohr M."/>
            <person name="Goodson H.V."/>
            <person name="Jenkins J.W."/>
            <person name="Blaby-Haas C.E."/>
            <person name="Helliwell K.E."/>
            <person name="Chan C."/>
            <person name="Marriage T."/>
            <person name="Bhattacharya D."/>
            <person name="Klein A.S."/>
            <person name="Badis Y."/>
            <person name="Brodie J."/>
            <person name="Cao Y."/>
            <person name="Collen J."/>
            <person name="Dittami S.M."/>
            <person name="Gachon C.M."/>
            <person name="Green B.R."/>
            <person name="Karpowicz S."/>
            <person name="Kim J.W."/>
            <person name="Kudahl U."/>
            <person name="Lin S."/>
            <person name="Michel G."/>
            <person name="Mittag M."/>
            <person name="Olson B.J."/>
            <person name="Pangilinan J."/>
            <person name="Peng Y."/>
            <person name="Qiu H."/>
            <person name="Shu S."/>
            <person name="Singer J.T."/>
            <person name="Smith A.G."/>
            <person name="Sprecher B.N."/>
            <person name="Wagner V."/>
            <person name="Wang W."/>
            <person name="Wang Z.-Y."/>
            <person name="Yan J."/>
            <person name="Yarish C."/>
            <person name="Zoeuner-Riek S."/>
            <person name="Zhuang Y."/>
            <person name="Zou Y."/>
            <person name="Lindquist E.A."/>
            <person name="Grimwood J."/>
            <person name="Barry K."/>
            <person name="Rokhsar D.S."/>
            <person name="Schmutz J."/>
            <person name="Stiller J.W."/>
            <person name="Grossman A.R."/>
            <person name="Prochnik S.E."/>
        </authorList>
    </citation>
    <scope>NUCLEOTIDE SEQUENCE [LARGE SCALE GENOMIC DNA]</scope>
    <source>
        <strain evidence="7">4086291</strain>
    </source>
</reference>
<dbReference type="GO" id="GO:0016491">
    <property type="term" value="F:oxidoreductase activity"/>
    <property type="evidence" value="ECO:0007669"/>
    <property type="project" value="UniProtKB-KW"/>
</dbReference>
<keyword evidence="8" id="KW-1185">Reference proteome</keyword>
<dbReference type="Gene3D" id="3.50.50.60">
    <property type="entry name" value="FAD/NAD(P)-binding domain"/>
    <property type="match status" value="1"/>
</dbReference>
<dbReference type="PANTHER" id="PTHR43400">
    <property type="entry name" value="FUMARATE REDUCTASE"/>
    <property type="match status" value="1"/>
</dbReference>
<dbReference type="InterPro" id="IPR003953">
    <property type="entry name" value="FAD-dep_OxRdtase_2_FAD-bd"/>
</dbReference>
<evidence type="ECO:0000256" key="5">
    <source>
        <dbReference type="SAM" id="MobiDB-lite"/>
    </source>
</evidence>
<dbReference type="Pfam" id="PF00890">
    <property type="entry name" value="FAD_binding_2"/>
    <property type="match status" value="1"/>
</dbReference>
<feature type="region of interest" description="Disordered" evidence="5">
    <location>
        <begin position="193"/>
        <end position="226"/>
    </location>
</feature>
<keyword evidence="2" id="KW-0285">Flavoprotein</keyword>
<feature type="domain" description="FAD-dependent oxidoreductase 2 FAD-binding" evidence="6">
    <location>
        <begin position="20"/>
        <end position="187"/>
    </location>
</feature>
<dbReference type="PANTHER" id="PTHR43400:SF7">
    <property type="entry name" value="FAD-DEPENDENT OXIDOREDUCTASE 2 FAD BINDING DOMAIN-CONTAINING PROTEIN"/>
    <property type="match status" value="1"/>
</dbReference>
<evidence type="ECO:0000256" key="3">
    <source>
        <dbReference type="ARBA" id="ARBA00022827"/>
    </source>
</evidence>
<evidence type="ECO:0000259" key="6">
    <source>
        <dbReference type="Pfam" id="PF00890"/>
    </source>
</evidence>
<proteinExistence type="predicted"/>
<comment type="cofactor">
    <cofactor evidence="1">
        <name>FAD</name>
        <dbReference type="ChEBI" id="CHEBI:57692"/>
    </cofactor>
</comment>
<gene>
    <name evidence="7" type="ORF">BU14_0135s0043</name>
</gene>
<evidence type="ECO:0000256" key="2">
    <source>
        <dbReference type="ARBA" id="ARBA00022630"/>
    </source>
</evidence>
<keyword evidence="3" id="KW-0274">FAD</keyword>
<accession>A0A1X6PA34</accession>
<feature type="non-terminal residue" evidence="7">
    <location>
        <position position="226"/>
    </location>
</feature>
<name>A0A1X6PA34_PORUM</name>
<organism evidence="7 8">
    <name type="scientific">Porphyra umbilicalis</name>
    <name type="common">Purple laver</name>
    <name type="synonym">Red alga</name>
    <dbReference type="NCBI Taxonomy" id="2786"/>
    <lineage>
        <taxon>Eukaryota</taxon>
        <taxon>Rhodophyta</taxon>
        <taxon>Bangiophyceae</taxon>
        <taxon>Bangiales</taxon>
        <taxon>Bangiaceae</taxon>
        <taxon>Porphyra</taxon>
    </lineage>
</organism>
<keyword evidence="4" id="KW-0560">Oxidoreductase</keyword>
<dbReference type="Proteomes" id="UP000218209">
    <property type="component" value="Unassembled WGS sequence"/>
</dbReference>
<evidence type="ECO:0000313" key="8">
    <source>
        <dbReference type="Proteomes" id="UP000218209"/>
    </source>
</evidence>
<dbReference type="AlphaFoldDB" id="A0A1X6PA34"/>
<dbReference type="OrthoDB" id="10252157at2759"/>
<dbReference type="SUPFAM" id="SSF51905">
    <property type="entry name" value="FAD/NAD(P)-binding domain"/>
    <property type="match status" value="1"/>
</dbReference>
<protein>
    <recommendedName>
        <fullName evidence="6">FAD-dependent oxidoreductase 2 FAD-binding domain-containing protein</fullName>
    </recommendedName>
</protein>
<dbReference type="InterPro" id="IPR036188">
    <property type="entry name" value="FAD/NAD-bd_sf"/>
</dbReference>